<dbReference type="PRINTS" id="PR00458">
    <property type="entry name" value="PEROXIDASE"/>
</dbReference>
<evidence type="ECO:0000256" key="5">
    <source>
        <dbReference type="ARBA" id="ARBA00022723"/>
    </source>
</evidence>
<dbReference type="Pfam" id="PF00141">
    <property type="entry name" value="peroxidase"/>
    <property type="match status" value="1"/>
</dbReference>
<dbReference type="PRINTS" id="PR00459">
    <property type="entry name" value="ASPEROXIDASE"/>
</dbReference>
<dbReference type="Proteomes" id="UP000807159">
    <property type="component" value="Unassembled WGS sequence"/>
</dbReference>
<keyword evidence="3" id="KW-0575">Peroxidase</keyword>
<comment type="similarity">
    <text evidence="2">Belongs to the peroxidase family. Ascorbate peroxidase subfamily.</text>
</comment>
<dbReference type="InterPro" id="IPR002207">
    <property type="entry name" value="Peroxidase_I"/>
</dbReference>
<evidence type="ECO:0000256" key="3">
    <source>
        <dbReference type="ARBA" id="ARBA00022559"/>
    </source>
</evidence>
<keyword evidence="6" id="KW-0560">Oxidoreductase</keyword>
<evidence type="ECO:0000256" key="6">
    <source>
        <dbReference type="ARBA" id="ARBA00023002"/>
    </source>
</evidence>
<feature type="binding site" evidence="8">
    <location>
        <position position="60"/>
    </location>
    <ligand>
        <name>Ca(2+)</name>
        <dbReference type="ChEBI" id="CHEBI:29108"/>
        <label>2</label>
    </ligand>
</feature>
<name>A0A8T2WI53_POPDE</name>
<evidence type="ECO:0000256" key="8">
    <source>
        <dbReference type="PIRSR" id="PIRSR600823-3"/>
    </source>
</evidence>
<keyword evidence="9" id="KW-1015">Disulfide bond</keyword>
<evidence type="ECO:0000256" key="7">
    <source>
        <dbReference type="ARBA" id="ARBA00023004"/>
    </source>
</evidence>
<keyword evidence="4" id="KW-0349">Heme</keyword>
<keyword evidence="8" id="KW-0106">Calcium</keyword>
<dbReference type="InterPro" id="IPR019793">
    <property type="entry name" value="Peroxidases_heam-ligand_BS"/>
</dbReference>
<keyword evidence="7 8" id="KW-0408">Iron</keyword>
<comment type="catalytic activity">
    <reaction evidence="1">
        <text>2 a phenolic donor + H2O2 = 2 a phenolic radical donor + 2 H2O</text>
        <dbReference type="Rhea" id="RHEA:56136"/>
        <dbReference type="ChEBI" id="CHEBI:15377"/>
        <dbReference type="ChEBI" id="CHEBI:16240"/>
        <dbReference type="ChEBI" id="CHEBI:139520"/>
        <dbReference type="ChEBI" id="CHEBI:139521"/>
        <dbReference type="EC" id="1.11.1.7"/>
    </reaction>
</comment>
<dbReference type="GO" id="GO:0020037">
    <property type="term" value="F:heme binding"/>
    <property type="evidence" value="ECO:0007669"/>
    <property type="project" value="InterPro"/>
</dbReference>
<sequence>MVGGPYYHVRLGRKDGLVSNASLVQGNIAQPTMPLSDIISLFYSKGFSVQEMVALVGAHTIGFSHCKEFSHRLFNFSKTSEIDPAYNPKYAEGLRKLCKLHQGPNYERTKPFVDLYAANETAFFEAFAHGMEKVSIYKIKTGKKGGGEA</sequence>
<dbReference type="SUPFAM" id="SSF48113">
    <property type="entry name" value="Heme-dependent peroxidases"/>
    <property type="match status" value="1"/>
</dbReference>
<feature type="disulfide bond" evidence="9">
    <location>
        <begin position="66"/>
        <end position="98"/>
    </location>
</feature>
<evidence type="ECO:0000313" key="12">
    <source>
        <dbReference type="Proteomes" id="UP000807159"/>
    </source>
</evidence>
<dbReference type="InterPro" id="IPR002016">
    <property type="entry name" value="Haem_peroxidase"/>
</dbReference>
<dbReference type="EMBL" id="JACEGQ020000218">
    <property type="protein sequence ID" value="KAH8479367.1"/>
    <property type="molecule type" value="Genomic_DNA"/>
</dbReference>
<organism evidence="11 12">
    <name type="scientific">Populus deltoides</name>
    <name type="common">Eastern poplar</name>
    <name type="synonym">Eastern cottonwood</name>
    <dbReference type="NCBI Taxonomy" id="3696"/>
    <lineage>
        <taxon>Eukaryota</taxon>
        <taxon>Viridiplantae</taxon>
        <taxon>Streptophyta</taxon>
        <taxon>Embryophyta</taxon>
        <taxon>Tracheophyta</taxon>
        <taxon>Spermatophyta</taxon>
        <taxon>Magnoliopsida</taxon>
        <taxon>eudicotyledons</taxon>
        <taxon>Gunneridae</taxon>
        <taxon>Pentapetalae</taxon>
        <taxon>rosids</taxon>
        <taxon>fabids</taxon>
        <taxon>Malpighiales</taxon>
        <taxon>Salicaceae</taxon>
        <taxon>Saliceae</taxon>
        <taxon>Populus</taxon>
    </lineage>
</organism>
<dbReference type="PROSITE" id="PS50873">
    <property type="entry name" value="PEROXIDASE_4"/>
    <property type="match status" value="1"/>
</dbReference>
<evidence type="ECO:0000259" key="10">
    <source>
        <dbReference type="PROSITE" id="PS50873"/>
    </source>
</evidence>
<dbReference type="PANTHER" id="PTHR31517:SF17">
    <property type="entry name" value="PEROXIDASE 6"/>
    <property type="match status" value="1"/>
</dbReference>
<evidence type="ECO:0000256" key="2">
    <source>
        <dbReference type="ARBA" id="ARBA00006873"/>
    </source>
</evidence>
<evidence type="ECO:0000256" key="4">
    <source>
        <dbReference type="ARBA" id="ARBA00022617"/>
    </source>
</evidence>
<proteinExistence type="inferred from homology"/>
<comment type="cofactor">
    <cofactor evidence="8">
        <name>Ca(2+)</name>
        <dbReference type="ChEBI" id="CHEBI:29108"/>
    </cofactor>
    <text evidence="8">Binds 2 calcium ions per subunit.</text>
</comment>
<dbReference type="PANTHER" id="PTHR31517">
    <property type="match status" value="1"/>
</dbReference>
<feature type="domain" description="Plant heme peroxidase family profile" evidence="10">
    <location>
        <begin position="1"/>
        <end position="149"/>
    </location>
</feature>
<accession>A0A8T2WI53</accession>
<dbReference type="InterPro" id="IPR000823">
    <property type="entry name" value="Peroxidase_pln"/>
</dbReference>
<comment type="caution">
    <text evidence="11">The sequence shown here is derived from an EMBL/GenBank/DDBJ whole genome shotgun (WGS) entry which is preliminary data.</text>
</comment>
<dbReference type="GO" id="GO:0046872">
    <property type="term" value="F:metal ion binding"/>
    <property type="evidence" value="ECO:0007669"/>
    <property type="project" value="UniProtKB-KW"/>
</dbReference>
<dbReference type="Gene3D" id="1.10.420.10">
    <property type="entry name" value="Peroxidase, domain 2"/>
    <property type="match status" value="1"/>
</dbReference>
<dbReference type="PROSITE" id="PS00435">
    <property type="entry name" value="PEROXIDASE_1"/>
    <property type="match status" value="1"/>
</dbReference>
<comment type="cofactor">
    <cofactor evidence="8">
        <name>heme b</name>
        <dbReference type="ChEBI" id="CHEBI:60344"/>
    </cofactor>
    <text evidence="8">Binds 1 heme b (iron(II)-protoporphyrin IX) group per subunit.</text>
</comment>
<dbReference type="AlphaFoldDB" id="A0A8T2WI53"/>
<protein>
    <recommendedName>
        <fullName evidence="10">Plant heme peroxidase family profile domain-containing protein</fullName>
    </recommendedName>
</protein>
<evidence type="ECO:0000256" key="1">
    <source>
        <dbReference type="ARBA" id="ARBA00000189"/>
    </source>
</evidence>
<dbReference type="GO" id="GO:0006979">
    <property type="term" value="P:response to oxidative stress"/>
    <property type="evidence" value="ECO:0007669"/>
    <property type="project" value="InterPro"/>
</dbReference>
<keyword evidence="12" id="KW-1185">Reference proteome</keyword>
<dbReference type="GO" id="GO:0140825">
    <property type="term" value="F:lactoperoxidase activity"/>
    <property type="evidence" value="ECO:0007669"/>
    <property type="project" value="UniProtKB-EC"/>
</dbReference>
<evidence type="ECO:0000256" key="9">
    <source>
        <dbReference type="PIRSR" id="PIRSR600823-5"/>
    </source>
</evidence>
<keyword evidence="5 8" id="KW-0479">Metal-binding</keyword>
<gene>
    <name evidence="11" type="ORF">H0E87_031652</name>
</gene>
<dbReference type="InterPro" id="IPR010255">
    <property type="entry name" value="Haem_peroxidase_sf"/>
</dbReference>
<feature type="binding site" description="axial binding residue" evidence="8">
    <location>
        <position position="59"/>
    </location>
    <ligand>
        <name>heme b</name>
        <dbReference type="ChEBI" id="CHEBI:60344"/>
    </ligand>
    <ligandPart>
        <name>Fe</name>
        <dbReference type="ChEBI" id="CHEBI:18248"/>
    </ligandPart>
</feature>
<reference evidence="11" key="1">
    <citation type="journal article" date="2021" name="J. Hered.">
        <title>Genome Assembly of Salicaceae Populus deltoides (Eastern Cottonwood) I-69 Based on Nanopore Sequencing and Hi-C Technologies.</title>
        <authorList>
            <person name="Bai S."/>
            <person name="Wu H."/>
            <person name="Zhang J."/>
            <person name="Pan Z."/>
            <person name="Zhao W."/>
            <person name="Li Z."/>
            <person name="Tong C."/>
        </authorList>
    </citation>
    <scope>NUCLEOTIDE SEQUENCE</scope>
    <source>
        <tissue evidence="11">Leaf</tissue>
    </source>
</reference>
<evidence type="ECO:0000313" key="11">
    <source>
        <dbReference type="EMBL" id="KAH8479367.1"/>
    </source>
</evidence>